<comment type="caution">
    <text evidence="2">The sequence shown here is derived from an EMBL/GenBank/DDBJ whole genome shotgun (WGS) entry which is preliminary data.</text>
</comment>
<dbReference type="PROSITE" id="PS51257">
    <property type="entry name" value="PROKAR_LIPOPROTEIN"/>
    <property type="match status" value="1"/>
</dbReference>
<feature type="non-terminal residue" evidence="2">
    <location>
        <position position="126"/>
    </location>
</feature>
<dbReference type="STRING" id="50429.A0A2B4Q1R1"/>
<feature type="region of interest" description="Disordered" evidence="1">
    <location>
        <begin position="54"/>
        <end position="81"/>
    </location>
</feature>
<evidence type="ECO:0000313" key="3">
    <source>
        <dbReference type="Proteomes" id="UP000225706"/>
    </source>
</evidence>
<accession>A0A2B4Q1R1</accession>
<name>A0A2B4Q1R1_STYPI</name>
<keyword evidence="3" id="KW-1185">Reference proteome</keyword>
<gene>
    <name evidence="2" type="ORF">AWC38_SpisGene25683</name>
</gene>
<evidence type="ECO:0000313" key="2">
    <source>
        <dbReference type="EMBL" id="PFW98209.1"/>
    </source>
</evidence>
<organism evidence="2 3">
    <name type="scientific">Stylophora pistillata</name>
    <name type="common">Smooth cauliflower coral</name>
    <dbReference type="NCBI Taxonomy" id="50429"/>
    <lineage>
        <taxon>Eukaryota</taxon>
        <taxon>Metazoa</taxon>
        <taxon>Cnidaria</taxon>
        <taxon>Anthozoa</taxon>
        <taxon>Hexacorallia</taxon>
        <taxon>Scleractinia</taxon>
        <taxon>Astrocoeniina</taxon>
        <taxon>Pocilloporidae</taxon>
        <taxon>Stylophora</taxon>
    </lineage>
</organism>
<sequence>MRKLKIITPCNQSHSPSNVTHYYLFVSFACQLLTAHQQELEEIMEKMDLERQRQQANLHQKLLERKKRKQEAQQRKQEREMAKELLEQKKELQEVRTQHVKEAEKQAMINGIRDNGSEAAEFVIRK</sequence>
<dbReference type="EMBL" id="LSMT01005146">
    <property type="protein sequence ID" value="PFW98209.1"/>
    <property type="molecule type" value="Genomic_DNA"/>
</dbReference>
<feature type="compositionally biased region" description="Basic and acidic residues" evidence="1">
    <location>
        <begin position="70"/>
        <end position="81"/>
    </location>
</feature>
<proteinExistence type="predicted"/>
<protein>
    <submittedName>
        <fullName evidence="2">Uncharacterized protein</fullName>
    </submittedName>
</protein>
<reference evidence="3" key="1">
    <citation type="journal article" date="2017" name="bioRxiv">
        <title>Comparative analysis of the genomes of Stylophora pistillata and Acropora digitifera provides evidence for extensive differences between species of corals.</title>
        <authorList>
            <person name="Voolstra C.R."/>
            <person name="Li Y."/>
            <person name="Liew Y.J."/>
            <person name="Baumgarten S."/>
            <person name="Zoccola D."/>
            <person name="Flot J.-F."/>
            <person name="Tambutte S."/>
            <person name="Allemand D."/>
            <person name="Aranda M."/>
        </authorList>
    </citation>
    <scope>NUCLEOTIDE SEQUENCE [LARGE SCALE GENOMIC DNA]</scope>
</reference>
<dbReference type="Proteomes" id="UP000225706">
    <property type="component" value="Unassembled WGS sequence"/>
</dbReference>
<evidence type="ECO:0000256" key="1">
    <source>
        <dbReference type="SAM" id="MobiDB-lite"/>
    </source>
</evidence>
<dbReference type="AlphaFoldDB" id="A0A2B4Q1R1"/>